<dbReference type="InterPro" id="IPR013320">
    <property type="entry name" value="ConA-like_dom_sf"/>
</dbReference>
<dbReference type="GO" id="GO:0016020">
    <property type="term" value="C:membrane"/>
    <property type="evidence" value="ECO:0007669"/>
    <property type="project" value="InterPro"/>
</dbReference>
<dbReference type="CDD" id="cd06263">
    <property type="entry name" value="MAM"/>
    <property type="match status" value="1"/>
</dbReference>
<feature type="domain" description="MAM" evidence="2">
    <location>
        <begin position="101"/>
        <end position="247"/>
    </location>
</feature>
<keyword evidence="4" id="KW-1185">Reference proteome</keyword>
<dbReference type="PROSITE" id="PS50060">
    <property type="entry name" value="MAM_2"/>
    <property type="match status" value="3"/>
</dbReference>
<evidence type="ECO:0000313" key="3">
    <source>
        <dbReference type="EMBL" id="KAF0296372.1"/>
    </source>
</evidence>
<evidence type="ECO:0000256" key="1">
    <source>
        <dbReference type="SAM" id="MobiDB-lite"/>
    </source>
</evidence>
<sequence>MQQPVGRSDHDTALLDPLPAPVSARLVRARPVQGGNSLQNTADPGGAGVGERAVEEPLEDPLQQLNLEEGSGGGELDPEEVVASTGRSSNWLGGPPTDAAGSQDGGYVFFETSELPDDDVLRVNSESAMLESGLQPRTPPAGQCVQFAYHREGLSAGELRVLLHPVSDAELLGYPVDHSGDTVLAHSSADVAGAWSTAEMIYTYPGRHTIVFEAIPCRSRRVGSCSPDYRGHIAVDSVRLAPDGCLGHCTFDGGACGWTQDDSDDFQWELSRGSLSRDTGPRADHGSELFGSTSGGYMFASSAFPRRPGDRARLLSPQLSAGQPRCFRFWLYLFGPGVGTLRVLLLAGDRRQELWRLSGPAGQQWHQGLVTVSAEAGTFRLALEAELGTERLGDIAVDDVSLENGICPAAPQTAAPWSSGCTFEVDTCGWAGVEGDRGLWERVVAAATDGVPATDHTTGRPGGGLVRLGPADPPPPGHMARLLSPRLDRPDAAAAACLTFRRARGCPGVDCLISRSGVVAVPGLCQRPAAGSGSADGCLF</sequence>
<feature type="domain" description="MAM" evidence="2">
    <location>
        <begin position="419"/>
        <end position="500"/>
    </location>
</feature>
<feature type="region of interest" description="Disordered" evidence="1">
    <location>
        <begin position="30"/>
        <end position="105"/>
    </location>
</feature>
<dbReference type="Proteomes" id="UP000440578">
    <property type="component" value="Unassembled WGS sequence"/>
</dbReference>
<accession>A0A6A4VZW0</accession>
<dbReference type="SMART" id="SM00137">
    <property type="entry name" value="MAM"/>
    <property type="match status" value="1"/>
</dbReference>
<dbReference type="PANTHER" id="PTHR23282:SF101">
    <property type="entry name" value="MAM DOMAIN-CONTAINING PROTEIN"/>
    <property type="match status" value="1"/>
</dbReference>
<organism evidence="3 4">
    <name type="scientific">Amphibalanus amphitrite</name>
    <name type="common">Striped barnacle</name>
    <name type="synonym">Balanus amphitrite</name>
    <dbReference type="NCBI Taxonomy" id="1232801"/>
    <lineage>
        <taxon>Eukaryota</taxon>
        <taxon>Metazoa</taxon>
        <taxon>Ecdysozoa</taxon>
        <taxon>Arthropoda</taxon>
        <taxon>Crustacea</taxon>
        <taxon>Multicrustacea</taxon>
        <taxon>Cirripedia</taxon>
        <taxon>Thoracica</taxon>
        <taxon>Thoracicalcarea</taxon>
        <taxon>Balanomorpha</taxon>
        <taxon>Balanoidea</taxon>
        <taxon>Balanidae</taxon>
        <taxon>Amphibalaninae</taxon>
        <taxon>Amphibalanus</taxon>
    </lineage>
</organism>
<dbReference type="OrthoDB" id="409956at2759"/>
<dbReference type="Pfam" id="PF00629">
    <property type="entry name" value="MAM"/>
    <property type="match status" value="3"/>
</dbReference>
<comment type="caution">
    <text evidence="3">The sequence shown here is derived from an EMBL/GenBank/DDBJ whole genome shotgun (WGS) entry which is preliminary data.</text>
</comment>
<protein>
    <submittedName>
        <fullName evidence="3">MAM and LDL-receptor class A domain-containing protein 2</fullName>
    </submittedName>
</protein>
<proteinExistence type="predicted"/>
<dbReference type="SUPFAM" id="SSF49899">
    <property type="entry name" value="Concanavalin A-like lectins/glucanases"/>
    <property type="match status" value="3"/>
</dbReference>
<name>A0A6A4VZW0_AMPAM</name>
<feature type="domain" description="MAM" evidence="2">
    <location>
        <begin position="247"/>
        <end position="409"/>
    </location>
</feature>
<feature type="region of interest" description="Disordered" evidence="1">
    <location>
        <begin position="451"/>
        <end position="474"/>
    </location>
</feature>
<dbReference type="EMBL" id="VIIS01001569">
    <property type="protein sequence ID" value="KAF0296372.1"/>
    <property type="molecule type" value="Genomic_DNA"/>
</dbReference>
<keyword evidence="3" id="KW-0675">Receptor</keyword>
<evidence type="ECO:0000313" key="4">
    <source>
        <dbReference type="Proteomes" id="UP000440578"/>
    </source>
</evidence>
<dbReference type="InterPro" id="IPR051560">
    <property type="entry name" value="MAM_domain-containing"/>
</dbReference>
<reference evidence="3 4" key="1">
    <citation type="submission" date="2019-07" db="EMBL/GenBank/DDBJ databases">
        <title>Draft genome assembly of a fouling barnacle, Amphibalanus amphitrite (Darwin, 1854): The first reference genome for Thecostraca.</title>
        <authorList>
            <person name="Kim W."/>
        </authorList>
    </citation>
    <scope>NUCLEOTIDE SEQUENCE [LARGE SCALE GENOMIC DNA]</scope>
    <source>
        <strain evidence="3">SNU_AA5</strain>
        <tissue evidence="3">Soma without cirri and trophi</tissue>
    </source>
</reference>
<dbReference type="PANTHER" id="PTHR23282">
    <property type="entry name" value="APICAL ENDOSOMAL GLYCOPROTEIN PRECURSOR"/>
    <property type="match status" value="1"/>
</dbReference>
<dbReference type="AlphaFoldDB" id="A0A6A4VZW0"/>
<dbReference type="InterPro" id="IPR000998">
    <property type="entry name" value="MAM_dom"/>
</dbReference>
<gene>
    <name evidence="3" type="primary">MLRP2_0</name>
    <name evidence="3" type="ORF">FJT64_006179</name>
</gene>
<dbReference type="Gene3D" id="2.60.120.200">
    <property type="match status" value="3"/>
</dbReference>
<evidence type="ECO:0000259" key="2">
    <source>
        <dbReference type="PROSITE" id="PS50060"/>
    </source>
</evidence>